<keyword evidence="3 8" id="KW-0812">Transmembrane</keyword>
<keyword evidence="2" id="KW-0813">Transport</keyword>
<evidence type="ECO:0000256" key="1">
    <source>
        <dbReference type="ARBA" id="ARBA00004370"/>
    </source>
</evidence>
<reference evidence="9" key="1">
    <citation type="submission" date="2023-06" db="EMBL/GenBank/DDBJ databases">
        <title>Survivors Of The Sea: Transcriptome response of Skeletonema marinoi to long-term dormancy.</title>
        <authorList>
            <person name="Pinder M.I.M."/>
            <person name="Kourtchenko O."/>
            <person name="Robertson E.K."/>
            <person name="Larsson T."/>
            <person name="Maumus F."/>
            <person name="Osuna-Cruz C.M."/>
            <person name="Vancaester E."/>
            <person name="Stenow R."/>
            <person name="Vandepoele K."/>
            <person name="Ploug H."/>
            <person name="Bruchert V."/>
            <person name="Godhe A."/>
            <person name="Topel M."/>
        </authorList>
    </citation>
    <scope>NUCLEOTIDE SEQUENCE</scope>
    <source>
        <strain evidence="9">R05AC</strain>
    </source>
</reference>
<evidence type="ECO:0008006" key="11">
    <source>
        <dbReference type="Google" id="ProtNLM"/>
    </source>
</evidence>
<keyword evidence="10" id="KW-1185">Reference proteome</keyword>
<dbReference type="EMBL" id="JATAAI010000015">
    <property type="protein sequence ID" value="KAK1740535.1"/>
    <property type="molecule type" value="Genomic_DNA"/>
</dbReference>
<dbReference type="Pfam" id="PF08571">
    <property type="entry name" value="Yos1"/>
    <property type="match status" value="1"/>
</dbReference>
<evidence type="ECO:0000256" key="7">
    <source>
        <dbReference type="ARBA" id="ARBA00024203"/>
    </source>
</evidence>
<keyword evidence="6 8" id="KW-0472">Membrane</keyword>
<evidence type="ECO:0000256" key="8">
    <source>
        <dbReference type="SAM" id="Phobius"/>
    </source>
</evidence>
<comment type="subcellular location">
    <subcellularLocation>
        <location evidence="1">Membrane</location>
    </subcellularLocation>
</comment>
<evidence type="ECO:0000256" key="3">
    <source>
        <dbReference type="ARBA" id="ARBA00022692"/>
    </source>
</evidence>
<feature type="transmembrane region" description="Helical" evidence="8">
    <location>
        <begin position="61"/>
        <end position="80"/>
    </location>
</feature>
<name>A0AAD9DCC1_9STRA</name>
<proteinExistence type="inferred from homology"/>
<evidence type="ECO:0000313" key="10">
    <source>
        <dbReference type="Proteomes" id="UP001224775"/>
    </source>
</evidence>
<dbReference type="GO" id="GO:0015031">
    <property type="term" value="P:protein transport"/>
    <property type="evidence" value="ECO:0007669"/>
    <property type="project" value="UniProtKB-KW"/>
</dbReference>
<dbReference type="GO" id="GO:0006888">
    <property type="term" value="P:endoplasmic reticulum to Golgi vesicle-mediated transport"/>
    <property type="evidence" value="ECO:0007669"/>
    <property type="project" value="TreeGrafter"/>
</dbReference>
<dbReference type="GO" id="GO:0005789">
    <property type="term" value="C:endoplasmic reticulum membrane"/>
    <property type="evidence" value="ECO:0007669"/>
    <property type="project" value="TreeGrafter"/>
</dbReference>
<accession>A0AAD9DCC1</accession>
<evidence type="ECO:0000256" key="2">
    <source>
        <dbReference type="ARBA" id="ARBA00022448"/>
    </source>
</evidence>
<dbReference type="GO" id="GO:0000139">
    <property type="term" value="C:Golgi membrane"/>
    <property type="evidence" value="ECO:0007669"/>
    <property type="project" value="TreeGrafter"/>
</dbReference>
<comment type="caution">
    <text evidence="9">The sequence shown here is derived from an EMBL/GenBank/DDBJ whole genome shotgun (WGS) entry which is preliminary data.</text>
</comment>
<evidence type="ECO:0000256" key="4">
    <source>
        <dbReference type="ARBA" id="ARBA00022927"/>
    </source>
</evidence>
<dbReference type="PANTHER" id="PTHR15858:SF0">
    <property type="entry name" value="IMMEDIATE EARLY RESPONSE 3-INTERACTING PROTEIN 1"/>
    <property type="match status" value="1"/>
</dbReference>
<sequence length="83" mass="9235">MGFSLWNIFKAGLLFTNAIMILHRKRFLSKYGLDDVNNMGCNPSERPFQVQAIGLLQAVHYLKIPVIMANVVAIVFELLLGGG</sequence>
<dbReference type="PANTHER" id="PTHR15858">
    <property type="entry name" value="IMMEDIATE EARLY RESPONSE 3-INTERACTING PROTEIN 1"/>
    <property type="match status" value="1"/>
</dbReference>
<gene>
    <name evidence="9" type="ORF">QTG54_008630</name>
</gene>
<feature type="transmembrane region" description="Helical" evidence="8">
    <location>
        <begin position="6"/>
        <end position="23"/>
    </location>
</feature>
<dbReference type="Proteomes" id="UP001224775">
    <property type="component" value="Unassembled WGS sequence"/>
</dbReference>
<evidence type="ECO:0000313" key="9">
    <source>
        <dbReference type="EMBL" id="KAK1740535.1"/>
    </source>
</evidence>
<evidence type="ECO:0000256" key="6">
    <source>
        <dbReference type="ARBA" id="ARBA00023136"/>
    </source>
</evidence>
<organism evidence="9 10">
    <name type="scientific">Skeletonema marinoi</name>
    <dbReference type="NCBI Taxonomy" id="267567"/>
    <lineage>
        <taxon>Eukaryota</taxon>
        <taxon>Sar</taxon>
        <taxon>Stramenopiles</taxon>
        <taxon>Ochrophyta</taxon>
        <taxon>Bacillariophyta</taxon>
        <taxon>Coscinodiscophyceae</taxon>
        <taxon>Thalassiosirophycidae</taxon>
        <taxon>Thalassiosirales</taxon>
        <taxon>Skeletonemataceae</taxon>
        <taxon>Skeletonema</taxon>
        <taxon>Skeletonema marinoi-dohrnii complex</taxon>
    </lineage>
</organism>
<keyword evidence="4" id="KW-0653">Protein transport</keyword>
<dbReference type="AlphaFoldDB" id="A0AAD9DCC1"/>
<keyword evidence="5 8" id="KW-1133">Transmembrane helix</keyword>
<comment type="similarity">
    <text evidence="7">Belongs to the YOS1 family.</text>
</comment>
<protein>
    <recommendedName>
        <fullName evidence="11">Immediate early response 3-interacting protein 1</fullName>
    </recommendedName>
</protein>
<dbReference type="GO" id="GO:0030134">
    <property type="term" value="C:COPII-coated ER to Golgi transport vesicle"/>
    <property type="evidence" value="ECO:0007669"/>
    <property type="project" value="TreeGrafter"/>
</dbReference>
<dbReference type="InterPro" id="IPR013880">
    <property type="entry name" value="Yos1"/>
</dbReference>
<evidence type="ECO:0000256" key="5">
    <source>
        <dbReference type="ARBA" id="ARBA00022989"/>
    </source>
</evidence>